<dbReference type="AlphaFoldDB" id="A0A9X4B7I0"/>
<evidence type="ECO:0000313" key="3">
    <source>
        <dbReference type="EMBL" id="MDC4248734.1"/>
    </source>
</evidence>
<evidence type="ECO:0000259" key="2">
    <source>
        <dbReference type="Pfam" id="PF18202"/>
    </source>
</evidence>
<dbReference type="Gene3D" id="2.60.40.3930">
    <property type="match status" value="3"/>
</dbReference>
<feature type="domain" description="T-Q ester bond containing" evidence="2">
    <location>
        <begin position="315"/>
        <end position="433"/>
    </location>
</feature>
<dbReference type="EMBL" id="JAMWMK010000023">
    <property type="protein sequence ID" value="MDC4248734.1"/>
    <property type="molecule type" value="Genomic_DNA"/>
</dbReference>
<dbReference type="Proteomes" id="UP001141166">
    <property type="component" value="Unassembled WGS sequence"/>
</dbReference>
<dbReference type="RefSeq" id="WP_272471474.1">
    <property type="nucleotide sequence ID" value="NZ_JAMWMK010000023.1"/>
</dbReference>
<feature type="transmembrane region" description="Helical" evidence="1">
    <location>
        <begin position="702"/>
        <end position="722"/>
    </location>
</feature>
<feature type="domain" description="T-Q ester bond containing" evidence="2">
    <location>
        <begin position="563"/>
        <end position="683"/>
    </location>
</feature>
<dbReference type="InterPro" id="IPR041100">
    <property type="entry name" value="TQ"/>
</dbReference>
<dbReference type="NCBIfam" id="NF033903">
    <property type="entry name" value="VaFE_rpt"/>
    <property type="match status" value="3"/>
</dbReference>
<proteinExistence type="predicted"/>
<feature type="domain" description="T-Q ester bond containing" evidence="2">
    <location>
        <begin position="439"/>
        <end position="558"/>
    </location>
</feature>
<organism evidence="3 4">
    <name type="scientific">Enterococcus faecium</name>
    <name type="common">Streptococcus faecium</name>
    <dbReference type="NCBI Taxonomy" id="1352"/>
    <lineage>
        <taxon>Bacteria</taxon>
        <taxon>Bacillati</taxon>
        <taxon>Bacillota</taxon>
        <taxon>Bacilli</taxon>
        <taxon>Lactobacillales</taxon>
        <taxon>Enterococcaceae</taxon>
        <taxon>Enterococcus</taxon>
    </lineage>
</organism>
<keyword evidence="1" id="KW-0472">Membrane</keyword>
<keyword evidence="1" id="KW-1133">Transmembrane helix</keyword>
<comment type="caution">
    <text evidence="3">The sequence shown here is derived from an EMBL/GenBank/DDBJ whole genome shotgun (WGS) entry which is preliminary data.</text>
</comment>
<evidence type="ECO:0000313" key="4">
    <source>
        <dbReference type="Proteomes" id="UP001141166"/>
    </source>
</evidence>
<protein>
    <submittedName>
        <fullName evidence="3">VaFE repeat-containing surface-anchored protein</fullName>
    </submittedName>
</protein>
<evidence type="ECO:0000256" key="1">
    <source>
        <dbReference type="SAM" id="Phobius"/>
    </source>
</evidence>
<name>A0A9X4B7I0_ENTFC</name>
<keyword evidence="1" id="KW-0812">Transmembrane</keyword>
<sequence length="729" mass="79391">MIHKKVFLYSAVVLSMAGLGVGAGKSVANATETKASINYTAPKNMEYSLVGGEINGYMRVKRSDGSLEYMITHDFVDKNGSEAYCMDSEKPSPNGHTLALQGKLGDEFYRMYEAGYAKKGNLNNLPVVNTQEARYATQIVSWILSGNFKASDIVWSTPERSQEEIDRVHKAFDIIWDHVQNGKTSTDTTYDLKKVNESEDDIYYNYKFKSEANKTDGKASVSFDKEIPGMRILNKDGKEISKDNLPLNQEITIQIPKGTPTGELKITSEGDIKSVHVFKYGGDSAVQPANSLISVDDEHKTDEQKINWKLKDIVIGTTATDKADNDKVLAPDTTATVVDEVSYQNLIVGKEYTVTGKLMDKETGKVLLVDGKEVTASAKFTAKTPNGKVPVEFTFNTAGLDSKKLVAFESMSNDNKEVATHADINDEGQTVEVDKKTSKIGTTATDKADKDKTLATDQKVTVVDEVSYTGLIAGKEYTVTGTLMDKETGKPLMIDGKEVTKSAKFTAKTANGKQNVEFTFDTAGLDDKELVVFENLYFGTKVVATHADINDKGQTVKVDKKTPKIGTTATDKADKDKTLANDQKVTVNDEVAYKGLVVGKEYTVTGKLMDKETGKALLVDGKEVTGTAKFVAKTPDGKVNVEFTFNTAGLENKELVAFESVKIGEKVIATHADLNDKGQTVKVNKPETPLPQTGSENYQSKGLLGLALAGVSAFLVSAYSIIKRKNTAK</sequence>
<accession>A0A9X4B7I0</accession>
<gene>
    <name evidence="3" type="ORF">M3X98_11880</name>
</gene>
<reference evidence="3" key="1">
    <citation type="submission" date="2022-05" db="EMBL/GenBank/DDBJ databases">
        <title>Draft genome sequences of Clostridium perfringens strains isolated from Peru.</title>
        <authorList>
            <person name="Hurtado R."/>
            <person name="Lima L."/>
            <person name="Sousa T."/>
            <person name="Jaiswal A.K."/>
            <person name="Tiwari S."/>
            <person name="Maturrano L."/>
            <person name="Brenig B."/>
            <person name="Azevedo V."/>
        </authorList>
    </citation>
    <scope>NUCLEOTIDE SEQUENCE</scope>
    <source>
        <strain evidence="3">CP4</strain>
    </source>
</reference>
<dbReference type="Pfam" id="PF18202">
    <property type="entry name" value="TQ"/>
    <property type="match status" value="3"/>
</dbReference>